<reference evidence="2" key="1">
    <citation type="submission" date="2014-09" db="EMBL/GenBank/DDBJ databases">
        <authorList>
            <person name="Magalhaes I.L.F."/>
            <person name="Oliveira U."/>
            <person name="Santos F.R."/>
            <person name="Vidigal T.H.D.A."/>
            <person name="Brescovit A.D."/>
            <person name="Santos A.J."/>
        </authorList>
    </citation>
    <scope>NUCLEOTIDE SEQUENCE</scope>
    <source>
        <tissue evidence="2">Shoot tissue taken approximately 20 cm above the soil surface</tissue>
    </source>
</reference>
<sequence length="295" mass="31411">MARWVRRPSTSEKKLCTMRIKWYSATRNETVVVSSVRSTCQDTESRLSLADTVAFSEEKKEEIRRERKKRAAVGVVGARPPPAAALVLLCSLTMCVATWSLGRHAGQLGGSQHGFAAMRAKLGRSTHRHARHAQQLGPRSRRSPAATAPPRPTGVHFPALPRATAGRTQRRPSPHATAGQPHPAPTTPAWTPHTTVGVAGRPPRRPSGCRRSMTETTRGLTPGPPGAAVRSTVRLRLGKPVGLCRIPPAAAVLAPHALLGHRQLAVAACCSSASTVAVSLGAGGEMVTAWELVRV</sequence>
<name>A0A0A9HFA9_ARUDO</name>
<dbReference type="EMBL" id="GBRH01163402">
    <property type="protein sequence ID" value="JAE34494.1"/>
    <property type="molecule type" value="Transcribed_RNA"/>
</dbReference>
<organism evidence="2">
    <name type="scientific">Arundo donax</name>
    <name type="common">Giant reed</name>
    <name type="synonym">Donax arundinaceus</name>
    <dbReference type="NCBI Taxonomy" id="35708"/>
    <lineage>
        <taxon>Eukaryota</taxon>
        <taxon>Viridiplantae</taxon>
        <taxon>Streptophyta</taxon>
        <taxon>Embryophyta</taxon>
        <taxon>Tracheophyta</taxon>
        <taxon>Spermatophyta</taxon>
        <taxon>Magnoliopsida</taxon>
        <taxon>Liliopsida</taxon>
        <taxon>Poales</taxon>
        <taxon>Poaceae</taxon>
        <taxon>PACMAD clade</taxon>
        <taxon>Arundinoideae</taxon>
        <taxon>Arundineae</taxon>
        <taxon>Arundo</taxon>
    </lineage>
</organism>
<accession>A0A0A9HFA9</accession>
<reference evidence="2" key="2">
    <citation type="journal article" date="2015" name="Data Brief">
        <title>Shoot transcriptome of the giant reed, Arundo donax.</title>
        <authorList>
            <person name="Barrero R.A."/>
            <person name="Guerrero F.D."/>
            <person name="Moolhuijzen P."/>
            <person name="Goolsby J.A."/>
            <person name="Tidwell J."/>
            <person name="Bellgard S.E."/>
            <person name="Bellgard M.I."/>
        </authorList>
    </citation>
    <scope>NUCLEOTIDE SEQUENCE</scope>
    <source>
        <tissue evidence="2">Shoot tissue taken approximately 20 cm above the soil surface</tissue>
    </source>
</reference>
<evidence type="ECO:0000313" key="2">
    <source>
        <dbReference type="EMBL" id="JAE34494.1"/>
    </source>
</evidence>
<evidence type="ECO:0000256" key="1">
    <source>
        <dbReference type="SAM" id="MobiDB-lite"/>
    </source>
</evidence>
<protein>
    <submittedName>
        <fullName evidence="2">Uncharacterized protein</fullName>
    </submittedName>
</protein>
<feature type="region of interest" description="Disordered" evidence="1">
    <location>
        <begin position="122"/>
        <end position="228"/>
    </location>
</feature>
<dbReference type="AlphaFoldDB" id="A0A0A9HFA9"/>
<feature type="compositionally biased region" description="Basic residues" evidence="1">
    <location>
        <begin position="122"/>
        <end position="132"/>
    </location>
</feature>
<proteinExistence type="predicted"/>